<name>A0ABY6B730_9GAMM</name>
<proteinExistence type="predicted"/>
<accession>A0ABY6B730</accession>
<dbReference type="EMBL" id="CP104694">
    <property type="protein sequence ID" value="UXI65794.1"/>
    <property type="molecule type" value="Genomic_DNA"/>
</dbReference>
<evidence type="ECO:0000313" key="1">
    <source>
        <dbReference type="EMBL" id="UXI65794.1"/>
    </source>
</evidence>
<gene>
    <name evidence="1" type="ORF">N4264_13575</name>
</gene>
<dbReference type="Proteomes" id="UP001064632">
    <property type="component" value="Chromosome"/>
</dbReference>
<organism evidence="1 2">
    <name type="scientific">Tahibacter amnicola</name>
    <dbReference type="NCBI Taxonomy" id="2976241"/>
    <lineage>
        <taxon>Bacteria</taxon>
        <taxon>Pseudomonadati</taxon>
        <taxon>Pseudomonadota</taxon>
        <taxon>Gammaproteobacteria</taxon>
        <taxon>Lysobacterales</taxon>
        <taxon>Rhodanobacteraceae</taxon>
        <taxon>Tahibacter</taxon>
    </lineage>
</organism>
<dbReference type="RefSeq" id="WP_261692790.1">
    <property type="nucleotide sequence ID" value="NZ_CP104694.1"/>
</dbReference>
<reference evidence="1" key="1">
    <citation type="submission" date="2022-09" db="EMBL/GenBank/DDBJ databases">
        <title>Tahibacter sp. nov., isolated from a fresh water.</title>
        <authorList>
            <person name="Baek J.H."/>
            <person name="Lee J.K."/>
            <person name="Kim J.M."/>
            <person name="Jeon C.O."/>
        </authorList>
    </citation>
    <scope>NUCLEOTIDE SEQUENCE</scope>
    <source>
        <strain evidence="1">W38</strain>
    </source>
</reference>
<keyword evidence="2" id="KW-1185">Reference proteome</keyword>
<evidence type="ECO:0000313" key="2">
    <source>
        <dbReference type="Proteomes" id="UP001064632"/>
    </source>
</evidence>
<protein>
    <submittedName>
        <fullName evidence="1">Uncharacterized protein</fullName>
    </submittedName>
</protein>
<sequence length="77" mass="8224">MTGSRKTDFLLGVIAVGVWVIAAGQLRQLVVTDVQAAESPKQVLLMGCAPGSSENNYCQPRAIKVDDYGVVSTRSEK</sequence>